<evidence type="ECO:0000313" key="1">
    <source>
        <dbReference type="EMBL" id="SPS06517.1"/>
    </source>
</evidence>
<name>A0A2X0QY62_9PROT</name>
<dbReference type="AlphaFoldDB" id="A0A2X0QY62"/>
<dbReference type="EMBL" id="LS423452">
    <property type="protein sequence ID" value="SPS06517.1"/>
    <property type="molecule type" value="Genomic_DNA"/>
</dbReference>
<sequence>MVWTDEVQADKLTPFTGIGDFGLFGWNSRKSGLMTVLRTD</sequence>
<gene>
    <name evidence="1" type="ORF">NITFAB_2110</name>
</gene>
<protein>
    <submittedName>
        <fullName evidence="1">Uncharacterized protein</fullName>
    </submittedName>
</protein>
<organism evidence="1">
    <name type="scientific">Candidatus Nitrotoga fabula</name>
    <dbReference type="NCBI Taxonomy" id="2182327"/>
    <lineage>
        <taxon>Bacteria</taxon>
        <taxon>Pseudomonadati</taxon>
        <taxon>Pseudomonadota</taxon>
        <taxon>Betaproteobacteria</taxon>
        <taxon>Nitrosomonadales</taxon>
        <taxon>Gallionellaceae</taxon>
        <taxon>Candidatus Nitrotoga</taxon>
    </lineage>
</organism>
<accession>A0A2X0QY62</accession>
<reference evidence="1" key="1">
    <citation type="submission" date="2018-05" db="EMBL/GenBank/DDBJ databases">
        <authorList>
            <person name="Lanie J.A."/>
            <person name="Ng W.-L."/>
            <person name="Kazmierczak K.M."/>
            <person name="Andrzejewski T.M."/>
            <person name="Davidsen T.M."/>
            <person name="Wayne K.J."/>
            <person name="Tettelin H."/>
            <person name="Glass J.I."/>
            <person name="Rusch D."/>
            <person name="Podicherti R."/>
            <person name="Tsui H.-C.T."/>
            <person name="Winkler M.E."/>
        </authorList>
    </citation>
    <scope>NUCLEOTIDE SEQUENCE</scope>
    <source>
        <strain evidence="1">KNB</strain>
    </source>
</reference>
<proteinExistence type="predicted"/>